<reference evidence="3" key="2">
    <citation type="submission" date="2009-11" db="EMBL/GenBank/DDBJ databases">
        <title>The Genome Sequence of Allomyces macrogynus strain ATCC 38327.</title>
        <authorList>
            <consortium name="The Broad Institute Genome Sequencing Platform"/>
            <person name="Russ C."/>
            <person name="Cuomo C."/>
            <person name="Shea T."/>
            <person name="Young S.K."/>
            <person name="Zeng Q."/>
            <person name="Koehrsen M."/>
            <person name="Haas B."/>
            <person name="Borodovsky M."/>
            <person name="Guigo R."/>
            <person name="Alvarado L."/>
            <person name="Berlin A."/>
            <person name="Borenstein D."/>
            <person name="Chen Z."/>
            <person name="Engels R."/>
            <person name="Freedman E."/>
            <person name="Gellesch M."/>
            <person name="Goldberg J."/>
            <person name="Griggs A."/>
            <person name="Gujja S."/>
            <person name="Heiman D."/>
            <person name="Hepburn T."/>
            <person name="Howarth C."/>
            <person name="Jen D."/>
            <person name="Larson L."/>
            <person name="Lewis B."/>
            <person name="Mehta T."/>
            <person name="Park D."/>
            <person name="Pearson M."/>
            <person name="Roberts A."/>
            <person name="Saif S."/>
            <person name="Shenoy N."/>
            <person name="Sisk P."/>
            <person name="Stolte C."/>
            <person name="Sykes S."/>
            <person name="Walk T."/>
            <person name="White J."/>
            <person name="Yandava C."/>
            <person name="Burger G."/>
            <person name="Gray M.W."/>
            <person name="Holland P.W.H."/>
            <person name="King N."/>
            <person name="Lang F.B.F."/>
            <person name="Roger A.J."/>
            <person name="Ruiz-Trillo I."/>
            <person name="Lander E."/>
            <person name="Nusbaum C."/>
        </authorList>
    </citation>
    <scope>NUCLEOTIDE SEQUENCE [LARGE SCALE GENOMIC DNA]</scope>
    <source>
        <strain evidence="3">ATCC 38327</strain>
    </source>
</reference>
<evidence type="ECO:0000313" key="2">
    <source>
        <dbReference type="EMBL" id="KNE64844.1"/>
    </source>
</evidence>
<dbReference type="Proteomes" id="UP000054350">
    <property type="component" value="Unassembled WGS sequence"/>
</dbReference>
<gene>
    <name evidence="2" type="ORF">AMAG_10179</name>
</gene>
<dbReference type="EMBL" id="GG745345">
    <property type="protein sequence ID" value="KNE64844.1"/>
    <property type="molecule type" value="Genomic_DNA"/>
</dbReference>
<feature type="signal peptide" evidence="1">
    <location>
        <begin position="1"/>
        <end position="28"/>
    </location>
</feature>
<organism evidence="2 3">
    <name type="scientific">Allomyces macrogynus (strain ATCC 38327)</name>
    <name type="common">Allomyces javanicus var. macrogynus</name>
    <dbReference type="NCBI Taxonomy" id="578462"/>
    <lineage>
        <taxon>Eukaryota</taxon>
        <taxon>Fungi</taxon>
        <taxon>Fungi incertae sedis</taxon>
        <taxon>Blastocladiomycota</taxon>
        <taxon>Blastocladiomycetes</taxon>
        <taxon>Blastocladiales</taxon>
        <taxon>Blastocladiaceae</taxon>
        <taxon>Allomyces</taxon>
    </lineage>
</organism>
<keyword evidence="3" id="KW-1185">Reference proteome</keyword>
<evidence type="ECO:0000256" key="1">
    <source>
        <dbReference type="SAM" id="SignalP"/>
    </source>
</evidence>
<sequence>MALSTRSVFAFLLAVTLLALAAASPALAIPGSPISLSTLNEWTSFKLKDVNDYVEYKVYLSVPGHVVITDAFCPGDQMTVSIDGVNQGLTSTPVESQSCSDGVGSSPDKALARTEFSHGSFSLSGKTIPGSYYTVKITAAKVVKGVLDAFIKLGTGAYVDPALSTPNELTVVTTNGRVSTRADAAAACAARGMELAAVTAANWAAVVKAVGKDTSLSLNPTDAVIIGSWNGDSYAGSNLQLTVRKDAAGTIYNGGITLVTAAHYPLCQPAVGGATPPATISQQSGDLAVVGPAGPSTSAATMCTKGLGGTATLALLSAQRLDEFQTASRLAFAAAGANAEVWIDGWEEHSNQHLVLATGSQSGAGAVVVPEEINKNRLYLCKLPGVVRRSEL</sequence>
<keyword evidence="1" id="KW-0732">Signal</keyword>
<dbReference type="VEuPathDB" id="FungiDB:AMAG_10179"/>
<name>A0A0L0SR29_ALLM3</name>
<evidence type="ECO:0000313" key="3">
    <source>
        <dbReference type="Proteomes" id="UP000054350"/>
    </source>
</evidence>
<proteinExistence type="predicted"/>
<reference evidence="2 3" key="1">
    <citation type="submission" date="2009-11" db="EMBL/GenBank/DDBJ databases">
        <title>Annotation of Allomyces macrogynus ATCC 38327.</title>
        <authorList>
            <consortium name="The Broad Institute Genome Sequencing Platform"/>
            <person name="Russ C."/>
            <person name="Cuomo C."/>
            <person name="Burger G."/>
            <person name="Gray M.W."/>
            <person name="Holland P.W.H."/>
            <person name="King N."/>
            <person name="Lang F.B.F."/>
            <person name="Roger A.J."/>
            <person name="Ruiz-Trillo I."/>
            <person name="Young S.K."/>
            <person name="Zeng Q."/>
            <person name="Gargeya S."/>
            <person name="Fitzgerald M."/>
            <person name="Haas B."/>
            <person name="Abouelleil A."/>
            <person name="Alvarado L."/>
            <person name="Arachchi H.M."/>
            <person name="Berlin A."/>
            <person name="Chapman S.B."/>
            <person name="Gearin G."/>
            <person name="Goldberg J."/>
            <person name="Griggs A."/>
            <person name="Gujja S."/>
            <person name="Hansen M."/>
            <person name="Heiman D."/>
            <person name="Howarth C."/>
            <person name="Larimer J."/>
            <person name="Lui A."/>
            <person name="MacDonald P.J.P."/>
            <person name="McCowen C."/>
            <person name="Montmayeur A."/>
            <person name="Murphy C."/>
            <person name="Neiman D."/>
            <person name="Pearson M."/>
            <person name="Priest M."/>
            <person name="Roberts A."/>
            <person name="Saif S."/>
            <person name="Shea T."/>
            <person name="Sisk P."/>
            <person name="Stolte C."/>
            <person name="Sykes S."/>
            <person name="Wortman J."/>
            <person name="Nusbaum C."/>
            <person name="Birren B."/>
        </authorList>
    </citation>
    <scope>NUCLEOTIDE SEQUENCE [LARGE SCALE GENOMIC DNA]</scope>
    <source>
        <strain evidence="2 3">ATCC 38327</strain>
    </source>
</reference>
<accession>A0A0L0SR29</accession>
<dbReference type="AlphaFoldDB" id="A0A0L0SR29"/>
<protein>
    <submittedName>
        <fullName evidence="2">Uncharacterized protein</fullName>
    </submittedName>
</protein>
<feature type="chain" id="PRO_5005548181" evidence="1">
    <location>
        <begin position="29"/>
        <end position="392"/>
    </location>
</feature>
<dbReference type="OrthoDB" id="5581101at2759"/>